<dbReference type="EMBL" id="GBXM01045286">
    <property type="protein sequence ID" value="JAH63291.1"/>
    <property type="molecule type" value="Transcribed_RNA"/>
</dbReference>
<proteinExistence type="predicted"/>
<reference evidence="1" key="1">
    <citation type="submission" date="2014-11" db="EMBL/GenBank/DDBJ databases">
        <authorList>
            <person name="Amaro Gonzalez C."/>
        </authorList>
    </citation>
    <scope>NUCLEOTIDE SEQUENCE</scope>
</reference>
<dbReference type="AlphaFoldDB" id="A0A0E9UBV2"/>
<accession>A0A0E9UBV2</accession>
<organism evidence="1">
    <name type="scientific">Anguilla anguilla</name>
    <name type="common">European freshwater eel</name>
    <name type="synonym">Muraena anguilla</name>
    <dbReference type="NCBI Taxonomy" id="7936"/>
    <lineage>
        <taxon>Eukaryota</taxon>
        <taxon>Metazoa</taxon>
        <taxon>Chordata</taxon>
        <taxon>Craniata</taxon>
        <taxon>Vertebrata</taxon>
        <taxon>Euteleostomi</taxon>
        <taxon>Actinopterygii</taxon>
        <taxon>Neopterygii</taxon>
        <taxon>Teleostei</taxon>
        <taxon>Anguilliformes</taxon>
        <taxon>Anguillidae</taxon>
        <taxon>Anguilla</taxon>
    </lineage>
</organism>
<name>A0A0E9UBV2_ANGAN</name>
<protein>
    <submittedName>
        <fullName evidence="1">Uncharacterized protein</fullName>
    </submittedName>
</protein>
<reference evidence="1" key="2">
    <citation type="journal article" date="2015" name="Fish Shellfish Immunol.">
        <title>Early steps in the European eel (Anguilla anguilla)-Vibrio vulnificus interaction in the gills: Role of the RtxA13 toxin.</title>
        <authorList>
            <person name="Callol A."/>
            <person name="Pajuelo D."/>
            <person name="Ebbesson L."/>
            <person name="Teles M."/>
            <person name="MacKenzie S."/>
            <person name="Amaro C."/>
        </authorList>
    </citation>
    <scope>NUCLEOTIDE SEQUENCE</scope>
</reference>
<sequence>MFSQCYNIATTWHRMFCVSLLPCWFICLLVPSCTICKETCKISSI</sequence>
<evidence type="ECO:0000313" key="1">
    <source>
        <dbReference type="EMBL" id="JAH63291.1"/>
    </source>
</evidence>